<accession>A0A0G1EG22</accession>
<dbReference type="Pfam" id="PF11805">
    <property type="entry name" value="DUF3326"/>
    <property type="match status" value="1"/>
</dbReference>
<evidence type="ECO:0008006" key="3">
    <source>
        <dbReference type="Google" id="ProtNLM"/>
    </source>
</evidence>
<organism evidence="1 2">
    <name type="scientific">Candidatus Wolfebacteria bacterium GW2011_GWC1_43_10</name>
    <dbReference type="NCBI Taxonomy" id="1619011"/>
    <lineage>
        <taxon>Bacteria</taxon>
        <taxon>Candidatus Wolfeibacteriota</taxon>
    </lineage>
</organism>
<sequence length="436" mass="48738">MKIITRELFVPRGDLKLEGLENLRSYFASRLSQNFKNLFYKPIRFVVSKTSQSGYNCEIDSIVFNQKESSDFLLNHADNIFEYRKRNHERTDKFVAVLVIPTGIDAEIGGHCGDGNPVARLIASACDVLITHPNVVNASDINEMTENTLYVEGSILTRLLTGQIGLQKVRSNKVLVLMDSHEDKYFNEEVINAVSSARVTLGMDCDVHEMKNHLESTSFYSKSGRAIGEIKQLENLFEVVKKYRNGYDAIGLSTFIKTPKDYFKKYFEKDNIVNPWGGIEAMLTHSLAETFGIPCAHSPMASSEEKNLELGIVDPRKAPETASVTYLHCILKGLHRSPKIVPSNQGLTVEDVSCLIIPDRCVGLPTLACLEQNIPVIAVRGNKNRMKNDLSKLPFGKNKLFVVDNYLEAVGIMKCLKSGVSPSSIHRPISHTKILN</sequence>
<comment type="caution">
    <text evidence="1">The sequence shown here is derived from an EMBL/GenBank/DDBJ whole genome shotgun (WGS) entry which is preliminary data.</text>
</comment>
<evidence type="ECO:0000313" key="1">
    <source>
        <dbReference type="EMBL" id="KKS81976.1"/>
    </source>
</evidence>
<name>A0A0G1EG22_9BACT</name>
<dbReference type="AlphaFoldDB" id="A0A0G1EG22"/>
<dbReference type="PANTHER" id="PTHR36891">
    <property type="entry name" value="OS01G0127400 PROTEIN"/>
    <property type="match status" value="1"/>
</dbReference>
<protein>
    <recommendedName>
        <fullName evidence="3">High light inducible protein</fullName>
    </recommendedName>
</protein>
<dbReference type="Proteomes" id="UP000034810">
    <property type="component" value="Unassembled WGS sequence"/>
</dbReference>
<proteinExistence type="predicted"/>
<dbReference type="PANTHER" id="PTHR36891:SF1">
    <property type="entry name" value="OS01G0127400 PROTEIN"/>
    <property type="match status" value="1"/>
</dbReference>
<gene>
    <name evidence="1" type="ORF">UV58_C0014G0022</name>
</gene>
<dbReference type="EMBL" id="LCFA01000014">
    <property type="protein sequence ID" value="KKS81976.1"/>
    <property type="molecule type" value="Genomic_DNA"/>
</dbReference>
<dbReference type="InterPro" id="IPR021763">
    <property type="entry name" value="DUF3326"/>
</dbReference>
<reference evidence="1 2" key="1">
    <citation type="journal article" date="2015" name="Nature">
        <title>rRNA introns, odd ribosomes, and small enigmatic genomes across a large radiation of phyla.</title>
        <authorList>
            <person name="Brown C.T."/>
            <person name="Hug L.A."/>
            <person name="Thomas B.C."/>
            <person name="Sharon I."/>
            <person name="Castelle C.J."/>
            <person name="Singh A."/>
            <person name="Wilkins M.J."/>
            <person name="Williams K.H."/>
            <person name="Banfield J.F."/>
        </authorList>
    </citation>
    <scope>NUCLEOTIDE SEQUENCE [LARGE SCALE GENOMIC DNA]</scope>
</reference>
<evidence type="ECO:0000313" key="2">
    <source>
        <dbReference type="Proteomes" id="UP000034810"/>
    </source>
</evidence>